<dbReference type="InterPro" id="IPR052945">
    <property type="entry name" value="Mitotic_Regulator"/>
</dbReference>
<organism evidence="2 3">
    <name type="scientific">Arcicella aurantiaca</name>
    <dbReference type="NCBI Taxonomy" id="591202"/>
    <lineage>
        <taxon>Bacteria</taxon>
        <taxon>Pseudomonadati</taxon>
        <taxon>Bacteroidota</taxon>
        <taxon>Cytophagia</taxon>
        <taxon>Cytophagales</taxon>
        <taxon>Flectobacillaceae</taxon>
        <taxon>Arcicella</taxon>
    </lineage>
</organism>
<dbReference type="Gene3D" id="1.25.40.10">
    <property type="entry name" value="Tetratricopeptide repeat domain"/>
    <property type="match status" value="1"/>
</dbReference>
<dbReference type="EMBL" id="QGGO01000001">
    <property type="protein sequence ID" value="PWK29470.1"/>
    <property type="molecule type" value="Genomic_DNA"/>
</dbReference>
<dbReference type="SMART" id="SM00671">
    <property type="entry name" value="SEL1"/>
    <property type="match status" value="4"/>
</dbReference>
<feature type="compositionally biased region" description="Polar residues" evidence="1">
    <location>
        <begin position="1"/>
        <end position="11"/>
    </location>
</feature>
<dbReference type="InterPro" id="IPR011990">
    <property type="entry name" value="TPR-like_helical_dom_sf"/>
</dbReference>
<evidence type="ECO:0000313" key="2">
    <source>
        <dbReference type="EMBL" id="PWK29470.1"/>
    </source>
</evidence>
<dbReference type="PANTHER" id="PTHR43628">
    <property type="entry name" value="ACTIVATOR OF C KINASE PROTEIN 1-RELATED"/>
    <property type="match status" value="1"/>
</dbReference>
<proteinExistence type="predicted"/>
<accession>A0A316EFW8</accession>
<dbReference type="InterPro" id="IPR006597">
    <property type="entry name" value="Sel1-like"/>
</dbReference>
<dbReference type="PANTHER" id="PTHR43628:SF1">
    <property type="entry name" value="CHITIN SYNTHASE REGULATORY FACTOR 2-RELATED"/>
    <property type="match status" value="1"/>
</dbReference>
<dbReference type="Pfam" id="PF08238">
    <property type="entry name" value="Sel1"/>
    <property type="match status" value="4"/>
</dbReference>
<evidence type="ECO:0000313" key="3">
    <source>
        <dbReference type="Proteomes" id="UP000245489"/>
    </source>
</evidence>
<keyword evidence="3" id="KW-1185">Reference proteome</keyword>
<comment type="caution">
    <text evidence="2">The sequence shown here is derived from an EMBL/GenBank/DDBJ whole genome shotgun (WGS) entry which is preliminary data.</text>
</comment>
<dbReference type="AlphaFoldDB" id="A0A316EFW8"/>
<protein>
    <submittedName>
        <fullName evidence="2">Sel1 repeat-containing protein</fullName>
    </submittedName>
</protein>
<feature type="compositionally biased region" description="Polar residues" evidence="1">
    <location>
        <begin position="26"/>
        <end position="35"/>
    </location>
</feature>
<sequence>MLAWGSNNITKAQVRPVKPKPLPTQKVKSLRTSTKTVRKKDSSIGKPKPTRPSNTIQVQANETILTINKAKDLFKSGYLLQTFRLLNQYKDSPQMDAESYHYLGECRRNIGGGIETNYKLAEEYLLKSLVLQDNKDVHLSLGQIYELGGFNLQRDSQKAIFHFQQAANQDVSFAKFELGRLYFQGLSDSLKNENKGIVLLEEAGIQDIPEAQWMLGSIYAKGYDSVPRDMTKAKFWFKKYKENKTIKQNIKL</sequence>
<feature type="region of interest" description="Disordered" evidence="1">
    <location>
        <begin position="1"/>
        <end position="54"/>
    </location>
</feature>
<dbReference type="SUPFAM" id="SSF81901">
    <property type="entry name" value="HCP-like"/>
    <property type="match status" value="1"/>
</dbReference>
<name>A0A316EFW8_9BACT</name>
<reference evidence="2 3" key="1">
    <citation type="submission" date="2018-05" db="EMBL/GenBank/DDBJ databases">
        <title>Genomic Encyclopedia of Archaeal and Bacterial Type Strains, Phase II (KMG-II): from individual species to whole genera.</title>
        <authorList>
            <person name="Goeker M."/>
        </authorList>
    </citation>
    <scope>NUCLEOTIDE SEQUENCE [LARGE SCALE GENOMIC DNA]</scope>
    <source>
        <strain evidence="2 3">DSM 22214</strain>
    </source>
</reference>
<evidence type="ECO:0000256" key="1">
    <source>
        <dbReference type="SAM" id="MobiDB-lite"/>
    </source>
</evidence>
<gene>
    <name evidence="2" type="ORF">LV89_00310</name>
</gene>
<dbReference type="Proteomes" id="UP000245489">
    <property type="component" value="Unassembled WGS sequence"/>
</dbReference>